<protein>
    <recommendedName>
        <fullName evidence="9">D-alanyl-D-alanine dipeptidase</fullName>
        <shortName evidence="9">D-Ala-D-Ala dipeptidase</shortName>
        <ecNumber evidence="9">3.4.13.22</ecNumber>
    </recommendedName>
</protein>
<evidence type="ECO:0000256" key="8">
    <source>
        <dbReference type="ARBA" id="ARBA00023316"/>
    </source>
</evidence>
<keyword evidence="8" id="KW-0961">Cell wall biogenesis/degradation</keyword>
<dbReference type="GO" id="GO:0006508">
    <property type="term" value="P:proteolysis"/>
    <property type="evidence" value="ECO:0007669"/>
    <property type="project" value="UniProtKB-KW"/>
</dbReference>
<comment type="cofactor">
    <cofactor evidence="9">
        <name>Zn(2+)</name>
        <dbReference type="ChEBI" id="CHEBI:29105"/>
    </cofactor>
    <text evidence="9">Binds 1 zinc ion per subunit.</text>
</comment>
<keyword evidence="4 9" id="KW-0378">Hydrolase</keyword>
<dbReference type="GO" id="GO:0008237">
    <property type="term" value="F:metallopeptidase activity"/>
    <property type="evidence" value="ECO:0007669"/>
    <property type="project" value="UniProtKB-KW"/>
</dbReference>
<feature type="binding site" evidence="9">
    <location>
        <position position="150"/>
    </location>
    <ligand>
        <name>Zn(2+)</name>
        <dbReference type="ChEBI" id="CHEBI:29105"/>
        <note>catalytic</note>
    </ligand>
</feature>
<gene>
    <name evidence="10" type="primary">ddpX</name>
    <name evidence="10" type="ORF">GF359_03800</name>
</gene>
<evidence type="ECO:0000256" key="5">
    <source>
        <dbReference type="ARBA" id="ARBA00022833"/>
    </source>
</evidence>
<dbReference type="CDD" id="cd14840">
    <property type="entry name" value="D-Ala-D-Ala_dipeptidase_Aad"/>
    <property type="match status" value="1"/>
</dbReference>
<feature type="active site" description="Proton donor/acceptor" evidence="9">
    <location>
        <position position="214"/>
    </location>
</feature>
<evidence type="ECO:0000256" key="9">
    <source>
        <dbReference type="HAMAP-Rule" id="MF_01924"/>
    </source>
</evidence>
<dbReference type="GO" id="GO:0071555">
    <property type="term" value="P:cell wall organization"/>
    <property type="evidence" value="ECO:0007669"/>
    <property type="project" value="UniProtKB-KW"/>
</dbReference>
<dbReference type="EC" id="3.4.13.22" evidence="9"/>
<reference evidence="10" key="1">
    <citation type="submission" date="2019-11" db="EMBL/GenBank/DDBJ databases">
        <title>Microbial mats filling the niche in hypersaline microbial mats.</title>
        <authorList>
            <person name="Wong H.L."/>
            <person name="Macleod F.I."/>
            <person name="White R.A. III"/>
            <person name="Burns B.P."/>
        </authorList>
    </citation>
    <scope>NUCLEOTIDE SEQUENCE</scope>
    <source>
        <strain evidence="10">Bin_327</strain>
    </source>
</reference>
<keyword evidence="5 9" id="KW-0862">Zinc</keyword>
<evidence type="ECO:0000256" key="3">
    <source>
        <dbReference type="ARBA" id="ARBA00022723"/>
    </source>
</evidence>
<feature type="site" description="Transition state stabilizer" evidence="9">
    <location>
        <position position="123"/>
    </location>
</feature>
<dbReference type="EMBL" id="WJKJ01000120">
    <property type="protein sequence ID" value="MBD3364320.1"/>
    <property type="molecule type" value="Genomic_DNA"/>
</dbReference>
<proteinExistence type="inferred from homology"/>
<dbReference type="InterPro" id="IPR009045">
    <property type="entry name" value="Zn_M74/Hedgehog-like"/>
</dbReference>
<dbReference type="SUPFAM" id="SSF55166">
    <property type="entry name" value="Hedgehog/DD-peptidase"/>
    <property type="match status" value="1"/>
</dbReference>
<evidence type="ECO:0000256" key="7">
    <source>
        <dbReference type="ARBA" id="ARBA00023049"/>
    </source>
</evidence>
<accession>A0A9D5QDR3</accession>
<organism evidence="10 11">
    <name type="scientific">candidate division WOR-3 bacterium</name>
    <dbReference type="NCBI Taxonomy" id="2052148"/>
    <lineage>
        <taxon>Bacteria</taxon>
        <taxon>Bacteria division WOR-3</taxon>
    </lineage>
</organism>
<dbReference type="GO" id="GO:0008270">
    <property type="term" value="F:zinc ion binding"/>
    <property type="evidence" value="ECO:0007669"/>
    <property type="project" value="UniProtKB-UniRule"/>
</dbReference>
<evidence type="ECO:0000313" key="11">
    <source>
        <dbReference type="Proteomes" id="UP000630660"/>
    </source>
</evidence>
<dbReference type="PANTHER" id="PTHR43126">
    <property type="entry name" value="D-ALANYL-D-ALANINE DIPEPTIDASE"/>
    <property type="match status" value="1"/>
</dbReference>
<comment type="similarity">
    <text evidence="9">Belongs to the peptidase M15D family.</text>
</comment>
<comment type="function">
    <text evidence="9">Catalyzes hydrolysis of the D-alanyl-D-alanine dipeptide.</text>
</comment>
<feature type="binding site" evidence="9">
    <location>
        <position position="217"/>
    </location>
    <ligand>
        <name>Zn(2+)</name>
        <dbReference type="ChEBI" id="CHEBI:29105"/>
        <note>catalytic</note>
    </ligand>
</feature>
<evidence type="ECO:0000313" key="10">
    <source>
        <dbReference type="EMBL" id="MBD3364320.1"/>
    </source>
</evidence>
<dbReference type="Proteomes" id="UP000630660">
    <property type="component" value="Unassembled WGS sequence"/>
</dbReference>
<dbReference type="PROSITE" id="PS51257">
    <property type="entry name" value="PROKAR_LIPOPROTEIN"/>
    <property type="match status" value="1"/>
</dbReference>
<evidence type="ECO:0000256" key="4">
    <source>
        <dbReference type="ARBA" id="ARBA00022801"/>
    </source>
</evidence>
<keyword evidence="7 9" id="KW-0482">Metalloprotease</keyword>
<dbReference type="Gene3D" id="3.30.1380.10">
    <property type="match status" value="1"/>
</dbReference>
<dbReference type="AlphaFoldDB" id="A0A9D5QDR3"/>
<comment type="caution">
    <text evidence="10">The sequence shown here is derived from an EMBL/GenBank/DDBJ whole genome shotgun (WGS) entry which is preliminary data.</text>
</comment>
<evidence type="ECO:0000256" key="1">
    <source>
        <dbReference type="ARBA" id="ARBA00001362"/>
    </source>
</evidence>
<keyword evidence="6 9" id="KW-0224">Dipeptidase</keyword>
<name>A0A9D5QDR3_UNCW3</name>
<keyword evidence="2 9" id="KW-0645">Protease</keyword>
<dbReference type="PANTHER" id="PTHR43126:SF1">
    <property type="entry name" value="D-ALANYL-D-ALANINE DIPEPTIDASE"/>
    <property type="match status" value="1"/>
</dbReference>
<dbReference type="Pfam" id="PF01427">
    <property type="entry name" value="Peptidase_M15"/>
    <property type="match status" value="1"/>
</dbReference>
<sequence length="248" mass="28739">MKTILPNYKEELIMKRINILLMVLFVFTSFQGCGKKEVVVEEEVPVDTLPSLPENPAAFVELIRLDSTIVLDIKYATTDNFTGEILYPEACCFARTCMAESLVRVSKKARILGYRLKVFDCYRPQRVQFRMWELVPDSRYVANPKRGSRHNRGTAVDLTLLDSTGSELDMGSGFDEFTERSHRNYQGLTEEQRENRELLTHLMTSTGFTIVNSEWWHYDYFDWKEFPLIDVSFDSLEYIGLSTADSIH</sequence>
<dbReference type="InterPro" id="IPR000755">
    <property type="entry name" value="A_A_dipeptidase"/>
</dbReference>
<feature type="binding site" evidence="9">
    <location>
        <position position="157"/>
    </location>
    <ligand>
        <name>Zn(2+)</name>
        <dbReference type="ChEBI" id="CHEBI:29105"/>
        <note>catalytic</note>
    </ligand>
</feature>
<dbReference type="HAMAP" id="MF_01924">
    <property type="entry name" value="A_A_dipeptidase"/>
    <property type="match status" value="1"/>
</dbReference>
<dbReference type="NCBIfam" id="NF007557">
    <property type="entry name" value="PRK10178.1"/>
    <property type="match status" value="1"/>
</dbReference>
<evidence type="ECO:0000256" key="2">
    <source>
        <dbReference type="ARBA" id="ARBA00022670"/>
    </source>
</evidence>
<comment type="catalytic activity">
    <reaction evidence="1 9">
        <text>D-alanyl-D-alanine + H2O = 2 D-alanine</text>
        <dbReference type="Rhea" id="RHEA:20661"/>
        <dbReference type="ChEBI" id="CHEBI:15377"/>
        <dbReference type="ChEBI" id="CHEBI:57416"/>
        <dbReference type="ChEBI" id="CHEBI:57822"/>
        <dbReference type="EC" id="3.4.13.22"/>
    </reaction>
</comment>
<evidence type="ECO:0000256" key="6">
    <source>
        <dbReference type="ARBA" id="ARBA00022997"/>
    </source>
</evidence>
<dbReference type="GO" id="GO:0160237">
    <property type="term" value="F:D-Ala-D-Ala dipeptidase activity"/>
    <property type="evidence" value="ECO:0007669"/>
    <property type="project" value="UniProtKB-EC"/>
</dbReference>
<keyword evidence="3 9" id="KW-0479">Metal-binding</keyword>